<evidence type="ECO:0008006" key="4">
    <source>
        <dbReference type="Google" id="ProtNLM"/>
    </source>
</evidence>
<reference evidence="2 3" key="1">
    <citation type="submission" date="2014-07" db="EMBL/GenBank/DDBJ databases">
        <title>Complete Genome Sequence of Dyella japonica Strain A8 Isolated from Malaysian Tropical Soil.</title>
        <authorList>
            <person name="Hui R.K.H."/>
            <person name="Chen J.-W."/>
            <person name="Chan K.-G."/>
            <person name="Leung F.C.C."/>
        </authorList>
    </citation>
    <scope>NUCLEOTIDE SEQUENCE [LARGE SCALE GENOMIC DNA]</scope>
    <source>
        <strain evidence="2 3">A8</strain>
    </source>
</reference>
<name>A0A075JVH5_9GAMM</name>
<dbReference type="KEGG" id="dja:HY57_01805"/>
<feature type="signal peptide" evidence="1">
    <location>
        <begin position="1"/>
        <end position="26"/>
    </location>
</feature>
<protein>
    <recommendedName>
        <fullName evidence="4">DUF5329 domain-containing protein</fullName>
    </recommendedName>
</protein>
<keyword evidence="1" id="KW-0732">Signal</keyword>
<dbReference type="EMBL" id="CP008884">
    <property type="protein sequence ID" value="AIF46086.1"/>
    <property type="molecule type" value="Genomic_DNA"/>
</dbReference>
<proteinExistence type="predicted"/>
<dbReference type="PATRIC" id="fig|1217721.7.peg.380"/>
<organism evidence="2 3">
    <name type="scientific">Dyella japonica A8</name>
    <dbReference type="NCBI Taxonomy" id="1217721"/>
    <lineage>
        <taxon>Bacteria</taxon>
        <taxon>Pseudomonadati</taxon>
        <taxon>Pseudomonadota</taxon>
        <taxon>Gammaproteobacteria</taxon>
        <taxon>Lysobacterales</taxon>
        <taxon>Rhodanobacteraceae</taxon>
        <taxon>Dyella</taxon>
    </lineage>
</organism>
<gene>
    <name evidence="2" type="ORF">HY57_01805</name>
</gene>
<evidence type="ECO:0000313" key="2">
    <source>
        <dbReference type="EMBL" id="AIF46086.1"/>
    </source>
</evidence>
<dbReference type="AlphaFoldDB" id="A0A075JVH5"/>
<dbReference type="RefSeq" id="WP_026033927.1">
    <property type="nucleotide sequence ID" value="NZ_ALOY01000152.1"/>
</dbReference>
<evidence type="ECO:0000313" key="3">
    <source>
        <dbReference type="Proteomes" id="UP000027987"/>
    </source>
</evidence>
<keyword evidence="3" id="KW-1185">Reference proteome</keyword>
<dbReference type="Pfam" id="PF17263">
    <property type="entry name" value="DUF5329"/>
    <property type="match status" value="1"/>
</dbReference>
<accession>A0A075JVH5</accession>
<dbReference type="InterPro" id="IPR035242">
    <property type="entry name" value="DUF5329"/>
</dbReference>
<dbReference type="STRING" id="1217721.HY57_01805"/>
<evidence type="ECO:0000256" key="1">
    <source>
        <dbReference type="SAM" id="SignalP"/>
    </source>
</evidence>
<sequence>MPPIRCFVVTCALLAMQAGIALPAMAEPDARAQHEIAALLAFVGQSHCSFIRNGKSYGASQAQGHLEDKLHVLLRMDKVDTAEDFIDRAGTQSSLSGEPYLVVCDGRQQTSAAWLKDELQRLRQGGP</sequence>
<feature type="chain" id="PRO_5001706555" description="DUF5329 domain-containing protein" evidence="1">
    <location>
        <begin position="27"/>
        <end position="127"/>
    </location>
</feature>
<dbReference type="Proteomes" id="UP000027987">
    <property type="component" value="Chromosome"/>
</dbReference>
<dbReference type="HOGENOM" id="CLU_128254_1_0_6"/>